<feature type="domain" description="DCUN1" evidence="2">
    <location>
        <begin position="147"/>
        <end position="365"/>
    </location>
</feature>
<dbReference type="GO" id="GO:0031624">
    <property type="term" value="F:ubiquitin conjugating enzyme binding"/>
    <property type="evidence" value="ECO:0007669"/>
    <property type="project" value="TreeGrafter"/>
</dbReference>
<evidence type="ECO:0000313" key="3">
    <source>
        <dbReference type="EMBL" id="TVY13790.1"/>
    </source>
</evidence>
<protein>
    <recommendedName>
        <fullName evidence="1">Defective in cullin neddylation protein</fullName>
    </recommendedName>
</protein>
<dbReference type="PROSITE" id="PS51229">
    <property type="entry name" value="DCUN1"/>
    <property type="match status" value="1"/>
</dbReference>
<dbReference type="InterPro" id="IPR014764">
    <property type="entry name" value="DCN-prot"/>
</dbReference>
<dbReference type="PANTHER" id="PTHR12281:SF31">
    <property type="entry name" value="DCN1-LIKE PROTEIN 3"/>
    <property type="match status" value="1"/>
</dbReference>
<dbReference type="Gene3D" id="1.10.238.200">
    <property type="entry name" value="Cullin, PONY binding domain"/>
    <property type="match status" value="1"/>
</dbReference>
<name>A0A8T9B1D2_9HELO</name>
<dbReference type="GO" id="GO:0000151">
    <property type="term" value="C:ubiquitin ligase complex"/>
    <property type="evidence" value="ECO:0007669"/>
    <property type="project" value="TreeGrafter"/>
</dbReference>
<accession>A0A8T9B1D2</accession>
<evidence type="ECO:0000313" key="4">
    <source>
        <dbReference type="Proteomes" id="UP000469559"/>
    </source>
</evidence>
<dbReference type="Gene3D" id="1.10.238.10">
    <property type="entry name" value="EF-hand"/>
    <property type="match status" value="1"/>
</dbReference>
<dbReference type="InterPro" id="IPR042460">
    <property type="entry name" value="DCN1-like_PONY"/>
</dbReference>
<keyword evidence="4" id="KW-1185">Reference proteome</keyword>
<dbReference type="GO" id="GO:0097602">
    <property type="term" value="F:cullin family protein binding"/>
    <property type="evidence" value="ECO:0007669"/>
    <property type="project" value="TreeGrafter"/>
</dbReference>
<dbReference type="AlphaFoldDB" id="A0A8T9B1D2"/>
<comment type="function">
    <text evidence="1">Neddylation of cullins play an essential role in the regulation of SCF-type complexes activity.</text>
</comment>
<dbReference type="PANTHER" id="PTHR12281">
    <property type="entry name" value="RP42 RELATED"/>
    <property type="match status" value="1"/>
</dbReference>
<dbReference type="Proteomes" id="UP000469559">
    <property type="component" value="Unassembled WGS sequence"/>
</dbReference>
<evidence type="ECO:0000259" key="2">
    <source>
        <dbReference type="PROSITE" id="PS51229"/>
    </source>
</evidence>
<proteinExistence type="predicted"/>
<dbReference type="GO" id="GO:0045116">
    <property type="term" value="P:protein neddylation"/>
    <property type="evidence" value="ECO:0007669"/>
    <property type="project" value="TreeGrafter"/>
</dbReference>
<reference evidence="3 4" key="1">
    <citation type="submission" date="2018-05" db="EMBL/GenBank/DDBJ databases">
        <title>Whole genome sequencing for identification of molecular markers to develop diagnostic detection tools for the regulated plant pathogen Lachnellula willkommii.</title>
        <authorList>
            <person name="Giroux E."/>
            <person name="Bilodeau G."/>
        </authorList>
    </citation>
    <scope>NUCLEOTIDE SEQUENCE [LARGE SCALE GENOMIC DNA]</scope>
    <source>
        <strain evidence="3 4">CBS 203.66</strain>
    </source>
</reference>
<dbReference type="EMBL" id="QGMF01000851">
    <property type="protein sequence ID" value="TVY13790.1"/>
    <property type="molecule type" value="Genomic_DNA"/>
</dbReference>
<sequence>MDAEAFHLMYNYNLTSITNLDVPLRIICNVDDFKKWRHNQNRDDRLDGFEAHMFSYNTQQAALFLTAIPPWDESDVLAPRLVALTDALLRPPHPDLPIPLIVSRFKHPRAELRWLFEDIDRLLCGRRFRRFGAFFAANGSAAPGAMGTRDSLDKLFESYRDARNDEQDTISVDGTMTYFKALGVSLEDASMLSPSRWYLLANIDFANLQVPMEIVQAPTVGEISKQGFIDGWRAAGADTIPKQKAYVSKQVGKLSTDIDLFKRVYRHVFVCAREKGQKAISLENALTYWQIIFSPPGMPWVTASTDWLDLWSEFLTATWTKSVNKDMWNQTFEFALKTMQDETLSFWSEESAWPGVIDDFVVYAKVKRGDIAMETD</sequence>
<dbReference type="InterPro" id="IPR005176">
    <property type="entry name" value="PONY_dom"/>
</dbReference>
<dbReference type="GO" id="GO:0032182">
    <property type="term" value="F:ubiquitin-like protein binding"/>
    <property type="evidence" value="ECO:0007669"/>
    <property type="project" value="TreeGrafter"/>
</dbReference>
<evidence type="ECO:0000256" key="1">
    <source>
        <dbReference type="RuleBase" id="RU410713"/>
    </source>
</evidence>
<dbReference type="Pfam" id="PF03556">
    <property type="entry name" value="Cullin_binding"/>
    <property type="match status" value="1"/>
</dbReference>
<dbReference type="OrthoDB" id="27198at2759"/>
<organism evidence="3 4">
    <name type="scientific">Lachnellula arida</name>
    <dbReference type="NCBI Taxonomy" id="1316785"/>
    <lineage>
        <taxon>Eukaryota</taxon>
        <taxon>Fungi</taxon>
        <taxon>Dikarya</taxon>
        <taxon>Ascomycota</taxon>
        <taxon>Pezizomycotina</taxon>
        <taxon>Leotiomycetes</taxon>
        <taxon>Helotiales</taxon>
        <taxon>Lachnaceae</taxon>
        <taxon>Lachnellula</taxon>
    </lineage>
</organism>
<gene>
    <name evidence="3" type="primary">DCN1</name>
    <name evidence="3" type="ORF">LARI1_G006922</name>
</gene>
<comment type="caution">
    <text evidence="3">The sequence shown here is derived from an EMBL/GenBank/DDBJ whole genome shotgun (WGS) entry which is preliminary data.</text>
</comment>